<feature type="region of interest" description="N-terminal hotdog fold" evidence="8">
    <location>
        <begin position="963"/>
        <end position="1093"/>
    </location>
</feature>
<dbReference type="PROSITE" id="PS50075">
    <property type="entry name" value="CARRIER"/>
    <property type="match status" value="1"/>
</dbReference>
<dbReference type="SUPFAM" id="SSF55048">
    <property type="entry name" value="Probable ACP-binding domain of malonyl-CoA ACP transacylase"/>
    <property type="match status" value="1"/>
</dbReference>
<dbReference type="InterPro" id="IPR036291">
    <property type="entry name" value="NAD(P)-bd_dom_sf"/>
</dbReference>
<keyword evidence="4" id="KW-0808">Transferase</keyword>
<accession>A0ABW7SDV6</accession>
<dbReference type="InterPro" id="IPR055123">
    <property type="entry name" value="SpnB-like_Rossmann"/>
</dbReference>
<keyword evidence="5" id="KW-0045">Antibiotic biosynthesis</keyword>
<dbReference type="SUPFAM" id="SSF52151">
    <property type="entry name" value="FabD/lysophospholipase-like"/>
    <property type="match status" value="1"/>
</dbReference>
<dbReference type="InterPro" id="IPR018201">
    <property type="entry name" value="Ketoacyl_synth_AS"/>
</dbReference>
<dbReference type="Pfam" id="PF14765">
    <property type="entry name" value="PS-DH"/>
    <property type="match status" value="1"/>
</dbReference>
<dbReference type="SUPFAM" id="SSF53901">
    <property type="entry name" value="Thiolase-like"/>
    <property type="match status" value="2"/>
</dbReference>
<comment type="caution">
    <text evidence="13">The sequence shown here is derived from an EMBL/GenBank/DDBJ whole genome shotgun (WGS) entry which is preliminary data.</text>
</comment>
<feature type="non-terminal residue" evidence="13">
    <location>
        <position position="1876"/>
    </location>
</feature>
<dbReference type="PANTHER" id="PTHR43775">
    <property type="entry name" value="FATTY ACID SYNTHASE"/>
    <property type="match status" value="1"/>
</dbReference>
<dbReference type="SUPFAM" id="SSF47336">
    <property type="entry name" value="ACP-like"/>
    <property type="match status" value="1"/>
</dbReference>
<dbReference type="Gene3D" id="3.40.50.720">
    <property type="entry name" value="NAD(P)-binding Rossmann-like Domain"/>
    <property type="match status" value="1"/>
</dbReference>
<evidence type="ECO:0000259" key="12">
    <source>
        <dbReference type="PROSITE" id="PS52019"/>
    </source>
</evidence>
<evidence type="ECO:0000256" key="8">
    <source>
        <dbReference type="PROSITE-ProRule" id="PRU01363"/>
    </source>
</evidence>
<dbReference type="SUPFAM" id="SSF51735">
    <property type="entry name" value="NAD(P)-binding Rossmann-fold domains"/>
    <property type="match status" value="2"/>
</dbReference>
<evidence type="ECO:0000256" key="6">
    <source>
        <dbReference type="ARBA" id="ARBA00023268"/>
    </source>
</evidence>
<keyword evidence="7" id="KW-0012">Acyltransferase</keyword>
<dbReference type="InterPro" id="IPR057326">
    <property type="entry name" value="KR_dom"/>
</dbReference>
<evidence type="ECO:0000256" key="5">
    <source>
        <dbReference type="ARBA" id="ARBA00023194"/>
    </source>
</evidence>
<evidence type="ECO:0000256" key="9">
    <source>
        <dbReference type="SAM" id="MobiDB-lite"/>
    </source>
</evidence>
<dbReference type="CDD" id="cd08956">
    <property type="entry name" value="KR_3_FAS_SDR_x"/>
    <property type="match status" value="1"/>
</dbReference>
<feature type="active site" description="Proton acceptor; for dehydratase activity" evidence="8">
    <location>
        <position position="995"/>
    </location>
</feature>
<evidence type="ECO:0000256" key="1">
    <source>
        <dbReference type="ARBA" id="ARBA00004792"/>
    </source>
</evidence>
<dbReference type="Pfam" id="PF02801">
    <property type="entry name" value="Ketoacyl-synt_C"/>
    <property type="match status" value="1"/>
</dbReference>
<dbReference type="InterPro" id="IPR006162">
    <property type="entry name" value="Ppantetheine_attach_site"/>
</dbReference>
<organism evidence="13 14">
    <name type="scientific">Streptomyces tendae</name>
    <dbReference type="NCBI Taxonomy" id="1932"/>
    <lineage>
        <taxon>Bacteria</taxon>
        <taxon>Bacillati</taxon>
        <taxon>Actinomycetota</taxon>
        <taxon>Actinomycetes</taxon>
        <taxon>Kitasatosporales</taxon>
        <taxon>Streptomycetaceae</taxon>
        <taxon>Streptomyces</taxon>
    </lineage>
</organism>
<dbReference type="PROSITE" id="PS00012">
    <property type="entry name" value="PHOSPHOPANTETHEINE"/>
    <property type="match status" value="1"/>
</dbReference>
<dbReference type="InterPro" id="IPR049552">
    <property type="entry name" value="PKS_DH_N"/>
</dbReference>
<dbReference type="Pfam" id="PF00698">
    <property type="entry name" value="Acyl_transf_1"/>
    <property type="match status" value="1"/>
</dbReference>
<dbReference type="InterPro" id="IPR014043">
    <property type="entry name" value="Acyl_transferase_dom"/>
</dbReference>
<dbReference type="PROSITE" id="PS52019">
    <property type="entry name" value="PKS_MFAS_DH"/>
    <property type="match status" value="1"/>
</dbReference>
<dbReference type="PROSITE" id="PS52004">
    <property type="entry name" value="KS3_2"/>
    <property type="match status" value="1"/>
</dbReference>
<feature type="active site" description="Proton donor; for dehydratase activity" evidence="8">
    <location>
        <position position="1168"/>
    </location>
</feature>
<dbReference type="InterPro" id="IPR001227">
    <property type="entry name" value="Ac_transferase_dom_sf"/>
</dbReference>
<evidence type="ECO:0000313" key="13">
    <source>
        <dbReference type="EMBL" id="MFI0577632.1"/>
    </source>
</evidence>
<dbReference type="InterPro" id="IPR016035">
    <property type="entry name" value="Acyl_Trfase/lysoPLipase"/>
</dbReference>
<protein>
    <submittedName>
        <fullName evidence="13">SDR family NAD(P)-dependent oxidoreductase</fullName>
    </submittedName>
</protein>
<dbReference type="InterPro" id="IPR020806">
    <property type="entry name" value="PKS_PP-bd"/>
</dbReference>
<feature type="domain" description="Carrier" evidence="10">
    <location>
        <begin position="1725"/>
        <end position="1803"/>
    </location>
</feature>
<dbReference type="Gene3D" id="3.30.70.3290">
    <property type="match status" value="1"/>
</dbReference>
<dbReference type="Pfam" id="PF08659">
    <property type="entry name" value="KR"/>
    <property type="match status" value="1"/>
</dbReference>
<dbReference type="Gene3D" id="3.40.366.10">
    <property type="entry name" value="Malonyl-Coenzyme A Acyl Carrier Protein, domain 2"/>
    <property type="match status" value="1"/>
</dbReference>
<dbReference type="CDD" id="cd00833">
    <property type="entry name" value="PKS"/>
    <property type="match status" value="1"/>
</dbReference>
<dbReference type="SMART" id="SM01294">
    <property type="entry name" value="PKS_PP_betabranch"/>
    <property type="match status" value="1"/>
</dbReference>
<evidence type="ECO:0000256" key="7">
    <source>
        <dbReference type="ARBA" id="ARBA00023315"/>
    </source>
</evidence>
<dbReference type="Pfam" id="PF22953">
    <property type="entry name" value="SpnB_Rossmann"/>
    <property type="match status" value="1"/>
</dbReference>
<evidence type="ECO:0000256" key="4">
    <source>
        <dbReference type="ARBA" id="ARBA00022679"/>
    </source>
</evidence>
<dbReference type="Gene3D" id="3.10.129.110">
    <property type="entry name" value="Polyketide synthase dehydratase"/>
    <property type="match status" value="1"/>
</dbReference>
<proteinExistence type="predicted"/>
<feature type="region of interest" description="Disordered" evidence="9">
    <location>
        <begin position="450"/>
        <end position="472"/>
    </location>
</feature>
<sequence>MTTDLAETRRRLGQAEAARHEPIAIVGMACRYPGGVESPEDLWELVAEGRDAIDVMPGDRGWDVDALYDPDPSSTGKTYSREGGFLRNAAEFDPAFFGISPREALAMDPQQRLLLETSWEAFERAGIDPATLRGSRTGVFAGVMYHDYGSRLGAGTVPEDVEGYVGNGSAGSIATGRIAYTLGLEGPAVTVDTACSSSLVAMHLAIQAIRQGECSMALAGGVTVMATPDTFVEFSRQRGLAPDGRCKAFGAGADGTGWAEGAGMLLVERLSDAERLGHPILAVVRGSAVNQDGASNGLTAPNGPSQQRVIRQALATAGLGPTDIDAVEGHGTGTSLGDPIEVQALQATYGQERPAERPLWLGSLKSNIGHAQAAAGVGGVIKMVMALREGVLPRTLHADEPSHQVDWTAGAVRLLTEQSAWPDTDRPRRAAVSSFGVSGTNAHVIIEQPSEPAHPADTDPESHSDSEADSDGTPVVHPALLPWPVSARGADAVRAQAARLHAHLLARPDLTAADVAFSLGTTRTALPHRFIALGADRAELMDALARFAEGSESAADGVTGTATPGATAFLFSGQGSQWAGMGRELQGRFPRFRQALDAVCAVLDPLLERPLREVMLAAPGTTQAEALDTTGFTQPAVFALEVALFRLLESWGIRPDLLAGHSIGEIAAAHVSGILSLEDACTLVAARAGLMQRLPSGGTMVAVEADPDEVLPLLAGHEHEVGLAAVNAPGAVVLSGADTAVREIVALLTERGRRTKRLRVSHAFHSPLMEPMLDEFRRTLARVTFREPGIPIVSTVTGATDPEEMRTADYWVTHVRATVRFADAVTALHAQGVGRWVEVGPSATLLPVIQQTLDVMDGPDGSAGPAGPAGPAGDGGAAVIAPVGSDVVVSVLRRAEPEEKALLTAVSRLHAAGTSVDWAAVLEGLGAQRVNLPTYAFQRQRYWLDVPAGTGDMSAVGLGAAHHPLLGASVALAEGDGVLLTGQLSPAAQTWLTDHTVGGATLVPGAALVELALRAGDEVGCGRVDDLTLEAPLVLPPEGAVQVQVTVGAPDERGARPVHVYSRPQPDPRHPWSADTGWTRHATGLLTPGTPALAPSDDFTAWPPRAAEPVGVEGFYEDLADRGYEYGPAFQGLLRAWRRGEELFAEVALPEQQASGVGGFGLHPALLDAALHPIGLTSLVADGATRLPFAWTGVTLHAVGATALRVRIAPTGPDSFSMTAADPTGAPVAAVESLNVREVSREQVIAAMGPAATGVGADSLFEVEWVPAADGGSAEAGAASWAVLGDSSLAEGGPVFADVEALVASSQDLPGTVVLECPAVEGAPVPDAVRDRLTGVLSVLQRWVADERLASSRLVVVTRGAVAASADEPVDVRVAPVWGLVRAAQAEHPGRFVLADLPAGAGAREVAVGLACDEPQWAIRDGAVHVPRLVRAQAAVSGVPAFGDGPVLVTGASGALGGVVARHLVSVHGVRELVLLSRRGLAADGMAEVQRELAEAGASVEVLACDAADRDALAQVLDGRELTAVIHAAGVVDDGVLESLDASRLDTVLRPKMDAAWNLHELTRDLDLTAFVLFSSAAGVLGNAGQANYAAANVFLDALAQTRRTEDLPGLSLAWGLWAEASAMTAGLAETDRHRIARLGAQPLNETEALALLDRALGEDAPGLLVPVRLSRPALRAQAQAGTLPMLMRALVPATVRRHAAAGAAGVVAGGGALADRLIGLSATEREEHVQDLVRREVAGVLGHATPDAIQATQSFKELGFDSLTAVDLRNRLTAATGLRLPATLIFDHPTSAALADRVLNDLVDDSAETPADSARTAVMASSEPVAIVGMGCRFPGGVVSPEGLWEVVLSGADVISEFPTDRGWDVEGLYDPDPD</sequence>
<dbReference type="Proteomes" id="UP001610810">
    <property type="component" value="Unassembled WGS sequence"/>
</dbReference>
<dbReference type="InterPro" id="IPR049900">
    <property type="entry name" value="PKS_mFAS_DH"/>
</dbReference>
<dbReference type="InterPro" id="IPR014030">
    <property type="entry name" value="Ketoacyl_synth_N"/>
</dbReference>
<dbReference type="InterPro" id="IPR020807">
    <property type="entry name" value="PKS_DH"/>
</dbReference>
<dbReference type="SMART" id="SM00826">
    <property type="entry name" value="PKS_DH"/>
    <property type="match status" value="1"/>
</dbReference>
<dbReference type="InterPro" id="IPR036736">
    <property type="entry name" value="ACP-like_sf"/>
</dbReference>
<dbReference type="InterPro" id="IPR032821">
    <property type="entry name" value="PKS_assoc"/>
</dbReference>
<feature type="domain" description="PKS/mFAS DH" evidence="12">
    <location>
        <begin position="963"/>
        <end position="1245"/>
    </location>
</feature>
<evidence type="ECO:0000313" key="14">
    <source>
        <dbReference type="Proteomes" id="UP001610810"/>
    </source>
</evidence>
<dbReference type="InterPro" id="IPR013968">
    <property type="entry name" value="PKS_KR"/>
</dbReference>
<dbReference type="Pfam" id="PF16197">
    <property type="entry name" value="KAsynt_C_assoc"/>
    <property type="match status" value="1"/>
</dbReference>
<dbReference type="InterPro" id="IPR049551">
    <property type="entry name" value="PKS_DH_C"/>
</dbReference>
<evidence type="ECO:0000259" key="11">
    <source>
        <dbReference type="PROSITE" id="PS52004"/>
    </source>
</evidence>
<keyword evidence="2" id="KW-0596">Phosphopantetheine</keyword>
<gene>
    <name evidence="13" type="ORF">ACH3YB_39060</name>
</gene>
<dbReference type="PROSITE" id="PS00606">
    <property type="entry name" value="KS3_1"/>
    <property type="match status" value="1"/>
</dbReference>
<keyword evidence="14" id="KW-1185">Reference proteome</keyword>
<dbReference type="Gene3D" id="3.40.47.10">
    <property type="match status" value="2"/>
</dbReference>
<dbReference type="RefSeq" id="WP_398353776.1">
    <property type="nucleotide sequence ID" value="NZ_JBIQWK010000029.1"/>
</dbReference>
<dbReference type="Gene3D" id="1.10.1200.10">
    <property type="entry name" value="ACP-like"/>
    <property type="match status" value="1"/>
</dbReference>
<dbReference type="InterPro" id="IPR050091">
    <property type="entry name" value="PKS_NRPS_Biosynth_Enz"/>
</dbReference>
<dbReference type="Pfam" id="PF21089">
    <property type="entry name" value="PKS_DH_N"/>
    <property type="match status" value="1"/>
</dbReference>
<dbReference type="InterPro" id="IPR016039">
    <property type="entry name" value="Thiolase-like"/>
</dbReference>
<dbReference type="InterPro" id="IPR020841">
    <property type="entry name" value="PKS_Beta-ketoAc_synthase_dom"/>
</dbReference>
<reference evidence="13 14" key="1">
    <citation type="submission" date="2024-10" db="EMBL/GenBank/DDBJ databases">
        <authorList>
            <person name="Wannawong T."/>
            <person name="Kuncharoen N."/>
            <person name="Mhuantong W."/>
        </authorList>
    </citation>
    <scope>NUCLEOTIDE SEQUENCE [LARGE SCALE GENOMIC DNA]</scope>
    <source>
        <strain evidence="13 14">CALK1-4</strain>
    </source>
</reference>
<dbReference type="EMBL" id="JBIQWK010000029">
    <property type="protein sequence ID" value="MFI0577632.1"/>
    <property type="molecule type" value="Genomic_DNA"/>
</dbReference>
<dbReference type="SMART" id="SM00823">
    <property type="entry name" value="PKS_PP"/>
    <property type="match status" value="1"/>
</dbReference>
<dbReference type="SMART" id="SM00825">
    <property type="entry name" value="PKS_KS"/>
    <property type="match status" value="1"/>
</dbReference>
<evidence type="ECO:0000259" key="10">
    <source>
        <dbReference type="PROSITE" id="PS50075"/>
    </source>
</evidence>
<dbReference type="InterPro" id="IPR009081">
    <property type="entry name" value="PP-bd_ACP"/>
</dbReference>
<comment type="pathway">
    <text evidence="1">Antibiotic biosynthesis.</text>
</comment>
<dbReference type="InterPro" id="IPR014031">
    <property type="entry name" value="Ketoacyl_synth_C"/>
</dbReference>
<dbReference type="Pfam" id="PF00550">
    <property type="entry name" value="PP-binding"/>
    <property type="match status" value="1"/>
</dbReference>
<dbReference type="PANTHER" id="PTHR43775:SF51">
    <property type="entry name" value="INACTIVE PHENOLPHTHIOCEROL SYNTHESIS POLYKETIDE SYNTHASE TYPE I PKS1-RELATED"/>
    <property type="match status" value="1"/>
</dbReference>
<keyword evidence="3" id="KW-0597">Phosphoprotein</keyword>
<keyword evidence="6" id="KW-0511">Multifunctional enzyme</keyword>
<name>A0ABW7SDV6_STRTE</name>
<feature type="compositionally biased region" description="Basic and acidic residues" evidence="9">
    <location>
        <begin position="454"/>
        <end position="466"/>
    </location>
</feature>
<dbReference type="InterPro" id="IPR016036">
    <property type="entry name" value="Malonyl_transacylase_ACP-bd"/>
</dbReference>
<dbReference type="SMART" id="SM00822">
    <property type="entry name" value="PKS_KR"/>
    <property type="match status" value="1"/>
</dbReference>
<feature type="region of interest" description="C-terminal hotdog fold" evidence="8">
    <location>
        <begin position="1107"/>
        <end position="1245"/>
    </location>
</feature>
<evidence type="ECO:0000256" key="3">
    <source>
        <dbReference type="ARBA" id="ARBA00022553"/>
    </source>
</evidence>
<dbReference type="SMART" id="SM00827">
    <property type="entry name" value="PKS_AT"/>
    <property type="match status" value="1"/>
</dbReference>
<feature type="domain" description="Ketosynthase family 3 (KS3)" evidence="11">
    <location>
        <begin position="20"/>
        <end position="448"/>
    </location>
</feature>
<dbReference type="Pfam" id="PF00109">
    <property type="entry name" value="ketoacyl-synt"/>
    <property type="match status" value="2"/>
</dbReference>
<dbReference type="InterPro" id="IPR042104">
    <property type="entry name" value="PKS_dehydratase_sf"/>
</dbReference>
<evidence type="ECO:0000256" key="2">
    <source>
        <dbReference type="ARBA" id="ARBA00022450"/>
    </source>
</evidence>